<evidence type="ECO:0000313" key="4">
    <source>
        <dbReference type="EMBL" id="MSS14167.1"/>
    </source>
</evidence>
<dbReference type="Pfam" id="PF00291">
    <property type="entry name" value="PALP"/>
    <property type="match status" value="1"/>
</dbReference>
<protein>
    <submittedName>
        <fullName evidence="4">Diaminopropionate ammonia-lyase</fullName>
        <ecNumber evidence="4">4.3.1.15</ecNumber>
    </submittedName>
</protein>
<dbReference type="Proteomes" id="UP000481852">
    <property type="component" value="Unassembled WGS sequence"/>
</dbReference>
<name>A0A6L5X3V7_9FIRM</name>
<evidence type="ECO:0000259" key="3">
    <source>
        <dbReference type="Pfam" id="PF00291"/>
    </source>
</evidence>
<sequence length="418" mass="45749">MDELEMRWAMNHMPPSDDKNLQIMSLENVAKARAFHRSFPQYDVTALADLSHMAKYLGLGGLYVKDERWRFGLNAFKVLGASYAMGRFIAQEIGKDISEVNYDFLTSPELEKDFGHATFFTATDGNHGRGVAWAAHRLHQKAVVHMPKGSSKSRYDNIAKEGATVTIEDVNYDDCVRIAAKEASETKHGVIVQDTAWEGYTDIPSWIMQGYGTISSEAAEQLKEVEVNRPTHVFVQAGVGSLASSVVGYFTNLYPHNPPKFIIVEASAAACLYKGAVKGTGEPAVVKGDLKTIMAGLACGEPNIIGWDILRNHADCFISAVDWVAAKGMRMLAVPLHGDPVVISGESGAVGMGAVAQIMMDDRLKPLRDELELGSDSQVLIFSTEGNTDPDYFRRVVWDGAYGIEPGEKQFVGHGRLS</sequence>
<dbReference type="InterPro" id="IPR019871">
    <property type="entry name" value="DiNH2propionate_NH3-lyase_sub"/>
</dbReference>
<gene>
    <name evidence="4" type="primary">dpaL</name>
    <name evidence="4" type="ORF">FYJ35_03770</name>
</gene>
<dbReference type="GO" id="GO:0008838">
    <property type="term" value="F:diaminopropionate ammonia-lyase activity"/>
    <property type="evidence" value="ECO:0007669"/>
    <property type="project" value="UniProtKB-EC"/>
</dbReference>
<dbReference type="GO" id="GO:1901605">
    <property type="term" value="P:alpha-amino acid metabolic process"/>
    <property type="evidence" value="ECO:0007669"/>
    <property type="project" value="UniProtKB-ARBA"/>
</dbReference>
<dbReference type="InterPro" id="IPR001926">
    <property type="entry name" value="TrpB-like_PALP"/>
</dbReference>
<accession>A0A6L5X3V7</accession>
<comment type="caution">
    <text evidence="4">The sequence shown here is derived from an EMBL/GenBank/DDBJ whole genome shotgun (WGS) entry which is preliminary data.</text>
</comment>
<dbReference type="CDD" id="cd00640">
    <property type="entry name" value="Trp-synth-beta_II"/>
    <property type="match status" value="1"/>
</dbReference>
<dbReference type="EC" id="4.3.1.15" evidence="4"/>
<reference evidence="4 5" key="1">
    <citation type="submission" date="2019-08" db="EMBL/GenBank/DDBJ databases">
        <title>In-depth cultivation of the pig gut microbiome towards novel bacterial diversity and tailored functional studies.</title>
        <authorList>
            <person name="Wylensek D."/>
            <person name="Hitch T.C.A."/>
            <person name="Clavel T."/>
        </authorList>
    </citation>
    <scope>NUCLEOTIDE SEQUENCE [LARGE SCALE GENOMIC DNA]</scope>
    <source>
        <strain evidence="4 5">Oil+RF-744-WCA-WT-11</strain>
    </source>
</reference>
<dbReference type="Gene3D" id="3.40.50.1100">
    <property type="match status" value="2"/>
</dbReference>
<dbReference type="NCBIfam" id="TIGR03528">
    <property type="entry name" value="2_3_DAP_am_ly"/>
    <property type="match status" value="1"/>
</dbReference>
<keyword evidence="5" id="KW-1185">Reference proteome</keyword>
<dbReference type="PANTHER" id="PTHR42937">
    <property type="match status" value="1"/>
</dbReference>
<dbReference type="InterPro" id="IPR010081">
    <property type="entry name" value="DiNH2opropionate_NH3_lyase"/>
</dbReference>
<dbReference type="NCBIfam" id="TIGR01747">
    <property type="entry name" value="diampropi_NH3ly"/>
    <property type="match status" value="1"/>
</dbReference>
<dbReference type="AlphaFoldDB" id="A0A6L5X3V7"/>
<dbReference type="GO" id="GO:0030170">
    <property type="term" value="F:pyridoxal phosphate binding"/>
    <property type="evidence" value="ECO:0007669"/>
    <property type="project" value="InterPro"/>
</dbReference>
<dbReference type="EMBL" id="VULZ01000003">
    <property type="protein sequence ID" value="MSS14167.1"/>
    <property type="molecule type" value="Genomic_DNA"/>
</dbReference>
<dbReference type="PANTHER" id="PTHR42937:SF1">
    <property type="entry name" value="DIAMINOPROPIONATE AMMONIA-LYASE"/>
    <property type="match status" value="1"/>
</dbReference>
<dbReference type="NCBIfam" id="NF006058">
    <property type="entry name" value="PRK08206.1"/>
    <property type="match status" value="1"/>
</dbReference>
<dbReference type="SUPFAM" id="SSF53686">
    <property type="entry name" value="Tryptophan synthase beta subunit-like PLP-dependent enzymes"/>
    <property type="match status" value="1"/>
</dbReference>
<proteinExistence type="predicted"/>
<keyword evidence="4" id="KW-0456">Lyase</keyword>
<dbReference type="InterPro" id="IPR036052">
    <property type="entry name" value="TrpB-like_PALP_sf"/>
</dbReference>
<feature type="domain" description="Tryptophan synthase beta chain-like PALP" evidence="3">
    <location>
        <begin position="42"/>
        <end position="365"/>
    </location>
</feature>
<comment type="cofactor">
    <cofactor evidence="1">
        <name>pyridoxal 5'-phosphate</name>
        <dbReference type="ChEBI" id="CHEBI:597326"/>
    </cofactor>
</comment>
<dbReference type="RefSeq" id="WP_154523434.1">
    <property type="nucleotide sequence ID" value="NZ_VULZ01000003.1"/>
</dbReference>
<evidence type="ECO:0000256" key="2">
    <source>
        <dbReference type="ARBA" id="ARBA00022898"/>
    </source>
</evidence>
<evidence type="ECO:0000256" key="1">
    <source>
        <dbReference type="ARBA" id="ARBA00001933"/>
    </source>
</evidence>
<organism evidence="4 5">
    <name type="scientific">Porcincola intestinalis</name>
    <dbReference type="NCBI Taxonomy" id="2606632"/>
    <lineage>
        <taxon>Bacteria</taxon>
        <taxon>Bacillati</taxon>
        <taxon>Bacillota</taxon>
        <taxon>Clostridia</taxon>
        <taxon>Lachnospirales</taxon>
        <taxon>Lachnospiraceae</taxon>
        <taxon>Porcincola</taxon>
    </lineage>
</organism>
<evidence type="ECO:0000313" key="5">
    <source>
        <dbReference type="Proteomes" id="UP000481852"/>
    </source>
</evidence>
<keyword evidence="2" id="KW-0663">Pyridoxal phosphate</keyword>